<evidence type="ECO:0000256" key="13">
    <source>
        <dbReference type="ARBA" id="ARBA00022842"/>
    </source>
</evidence>
<dbReference type="GO" id="GO:0003725">
    <property type="term" value="F:double-stranded RNA binding"/>
    <property type="evidence" value="ECO:0007669"/>
    <property type="project" value="TreeGrafter"/>
</dbReference>
<dbReference type="AlphaFoldDB" id="A0A841R3F9"/>
<evidence type="ECO:0000256" key="7">
    <source>
        <dbReference type="ARBA" id="ARBA00022664"/>
    </source>
</evidence>
<evidence type="ECO:0000256" key="3">
    <source>
        <dbReference type="ARBA" id="ARBA00010183"/>
    </source>
</evidence>
<dbReference type="InterPro" id="IPR011907">
    <property type="entry name" value="RNase_III"/>
</dbReference>
<dbReference type="PANTHER" id="PTHR11207:SF0">
    <property type="entry name" value="RIBONUCLEASE 3"/>
    <property type="match status" value="1"/>
</dbReference>
<dbReference type="FunFam" id="1.10.1520.10:FF:000001">
    <property type="entry name" value="Ribonuclease 3"/>
    <property type="match status" value="1"/>
</dbReference>
<evidence type="ECO:0000256" key="14">
    <source>
        <dbReference type="ARBA" id="ARBA00022884"/>
    </source>
</evidence>
<comment type="caution">
    <text evidence="18">The sequence shown here is derived from an EMBL/GenBank/DDBJ whole genome shotgun (WGS) entry which is preliminary data.</text>
</comment>
<evidence type="ECO:0000256" key="15">
    <source>
        <dbReference type="HAMAP-Rule" id="MF_00104"/>
    </source>
</evidence>
<evidence type="ECO:0000313" key="18">
    <source>
        <dbReference type="EMBL" id="MBB6478356.1"/>
    </source>
</evidence>
<dbReference type="GO" id="GO:0005737">
    <property type="term" value="C:cytoplasm"/>
    <property type="evidence" value="ECO:0007669"/>
    <property type="project" value="UniProtKB-SubCell"/>
</dbReference>
<dbReference type="InterPro" id="IPR014720">
    <property type="entry name" value="dsRBD_dom"/>
</dbReference>
<dbReference type="FunFam" id="3.30.160.20:FF:000003">
    <property type="entry name" value="Ribonuclease 3"/>
    <property type="match status" value="1"/>
</dbReference>
<keyword evidence="6 15" id="KW-0698">rRNA processing</keyword>
<feature type="binding site" evidence="15">
    <location>
        <position position="126"/>
    </location>
    <ligand>
        <name>Mg(2+)</name>
        <dbReference type="ChEBI" id="CHEBI:18420"/>
    </ligand>
</feature>
<evidence type="ECO:0000256" key="8">
    <source>
        <dbReference type="ARBA" id="ARBA00022694"/>
    </source>
</evidence>
<dbReference type="SUPFAM" id="SSF69065">
    <property type="entry name" value="RNase III domain-like"/>
    <property type="match status" value="1"/>
</dbReference>
<dbReference type="EC" id="3.1.26.3" evidence="15"/>
<dbReference type="Gene3D" id="1.10.1520.10">
    <property type="entry name" value="Ribonuclease III domain"/>
    <property type="match status" value="1"/>
</dbReference>
<comment type="similarity">
    <text evidence="3">Belongs to the ribonuclease III family.</text>
</comment>
<dbReference type="PROSITE" id="PS00517">
    <property type="entry name" value="RNASE_3_1"/>
    <property type="match status" value="1"/>
</dbReference>
<dbReference type="GO" id="GO:0010468">
    <property type="term" value="P:regulation of gene expression"/>
    <property type="evidence" value="ECO:0007669"/>
    <property type="project" value="TreeGrafter"/>
</dbReference>
<gene>
    <name evidence="15" type="primary">rnc</name>
    <name evidence="18" type="ORF">HNR45_001427</name>
</gene>
<protein>
    <recommendedName>
        <fullName evidence="15">Ribonuclease 3</fullName>
        <ecNumber evidence="15">3.1.26.3</ecNumber>
    </recommendedName>
    <alternativeName>
        <fullName evidence="15">Ribonuclease III</fullName>
        <shortName evidence="15">RNase III</shortName>
    </alternativeName>
</protein>
<keyword evidence="13 15" id="KW-0460">Magnesium</keyword>
<dbReference type="GO" id="GO:0008033">
    <property type="term" value="P:tRNA processing"/>
    <property type="evidence" value="ECO:0007669"/>
    <property type="project" value="UniProtKB-KW"/>
</dbReference>
<dbReference type="PROSITE" id="PS50142">
    <property type="entry name" value="RNASE_3_2"/>
    <property type="match status" value="1"/>
</dbReference>
<dbReference type="CDD" id="cd00593">
    <property type="entry name" value="RIBOc"/>
    <property type="match status" value="1"/>
</dbReference>
<dbReference type="GO" id="GO:0006364">
    <property type="term" value="P:rRNA processing"/>
    <property type="evidence" value="ECO:0007669"/>
    <property type="project" value="UniProtKB-UniRule"/>
</dbReference>
<dbReference type="SUPFAM" id="SSF54768">
    <property type="entry name" value="dsRNA-binding domain-like"/>
    <property type="match status" value="1"/>
</dbReference>
<evidence type="ECO:0000259" key="16">
    <source>
        <dbReference type="PROSITE" id="PS50137"/>
    </source>
</evidence>
<evidence type="ECO:0000256" key="9">
    <source>
        <dbReference type="ARBA" id="ARBA00022722"/>
    </source>
</evidence>
<dbReference type="Gene3D" id="3.30.160.20">
    <property type="match status" value="1"/>
</dbReference>
<keyword evidence="15" id="KW-0699">rRNA-binding</keyword>
<dbReference type="HAMAP" id="MF_00104">
    <property type="entry name" value="RNase_III"/>
    <property type="match status" value="1"/>
</dbReference>
<dbReference type="PROSITE" id="PS50137">
    <property type="entry name" value="DS_RBD"/>
    <property type="match status" value="1"/>
</dbReference>
<dbReference type="SMART" id="SM00358">
    <property type="entry name" value="DSRM"/>
    <property type="match status" value="1"/>
</dbReference>
<evidence type="ECO:0000256" key="12">
    <source>
        <dbReference type="ARBA" id="ARBA00022801"/>
    </source>
</evidence>
<feature type="domain" description="DRBM" evidence="16">
    <location>
        <begin position="167"/>
        <end position="236"/>
    </location>
</feature>
<comment type="function">
    <text evidence="15">Digests double-stranded RNA. Involved in the processing of primary rRNA transcript to yield the immediate precursors to the large and small rRNAs (23S and 16S). Processes some mRNAs, and tRNAs when they are encoded in the rRNA operon. Processes pre-crRNA and tracrRNA of type II CRISPR loci if present in the organism.</text>
</comment>
<keyword evidence="12 15" id="KW-0378">Hydrolase</keyword>
<dbReference type="Pfam" id="PF14622">
    <property type="entry name" value="Ribonucleas_3_3"/>
    <property type="match status" value="1"/>
</dbReference>
<dbReference type="GeneID" id="93486680"/>
<feature type="binding site" evidence="15">
    <location>
        <position position="129"/>
    </location>
    <ligand>
        <name>Mg(2+)</name>
        <dbReference type="ChEBI" id="CHEBI:18420"/>
    </ligand>
</feature>
<dbReference type="GO" id="GO:0019843">
    <property type="term" value="F:rRNA binding"/>
    <property type="evidence" value="ECO:0007669"/>
    <property type="project" value="UniProtKB-KW"/>
</dbReference>
<dbReference type="EMBL" id="JACHHI010000008">
    <property type="protein sequence ID" value="MBB6478356.1"/>
    <property type="molecule type" value="Genomic_DNA"/>
</dbReference>
<evidence type="ECO:0000313" key="19">
    <source>
        <dbReference type="Proteomes" id="UP000591941"/>
    </source>
</evidence>
<keyword evidence="11 15" id="KW-0255">Endonuclease</keyword>
<feature type="active site" evidence="15">
    <location>
        <position position="129"/>
    </location>
</feature>
<keyword evidence="10 15" id="KW-0479">Metal-binding</keyword>
<dbReference type="Pfam" id="PF00035">
    <property type="entry name" value="dsrm"/>
    <property type="match status" value="1"/>
</dbReference>
<evidence type="ECO:0000256" key="4">
    <source>
        <dbReference type="ARBA" id="ARBA00011738"/>
    </source>
</evidence>
<keyword evidence="5 15" id="KW-0963">Cytoplasm</keyword>
<dbReference type="GO" id="GO:0006397">
    <property type="term" value="P:mRNA processing"/>
    <property type="evidence" value="ECO:0007669"/>
    <property type="project" value="UniProtKB-UniRule"/>
</dbReference>
<evidence type="ECO:0000256" key="11">
    <source>
        <dbReference type="ARBA" id="ARBA00022759"/>
    </source>
</evidence>
<evidence type="ECO:0000256" key="6">
    <source>
        <dbReference type="ARBA" id="ARBA00022552"/>
    </source>
</evidence>
<dbReference type="OrthoDB" id="9805026at2"/>
<dbReference type="CDD" id="cd10845">
    <property type="entry name" value="DSRM_RNAse_III_family"/>
    <property type="match status" value="1"/>
</dbReference>
<dbReference type="GO" id="GO:0042802">
    <property type="term" value="F:identical protein binding"/>
    <property type="evidence" value="ECO:0007669"/>
    <property type="project" value="UniProtKB-ARBA"/>
</dbReference>
<dbReference type="InterPro" id="IPR000999">
    <property type="entry name" value="RNase_III_dom"/>
</dbReference>
<evidence type="ECO:0000256" key="2">
    <source>
        <dbReference type="ARBA" id="ARBA00004496"/>
    </source>
</evidence>
<comment type="subunit">
    <text evidence="4 15">Homodimer.</text>
</comment>
<accession>A0A841R3F9</accession>
<dbReference type="GO" id="GO:0046872">
    <property type="term" value="F:metal ion binding"/>
    <property type="evidence" value="ECO:0007669"/>
    <property type="project" value="UniProtKB-KW"/>
</dbReference>
<keyword evidence="8 15" id="KW-0819">tRNA processing</keyword>
<evidence type="ECO:0000256" key="5">
    <source>
        <dbReference type="ARBA" id="ARBA00022490"/>
    </source>
</evidence>
<evidence type="ECO:0000256" key="1">
    <source>
        <dbReference type="ARBA" id="ARBA00000109"/>
    </source>
</evidence>
<dbReference type="RefSeq" id="WP_159823348.1">
    <property type="nucleotide sequence ID" value="NZ_CABWNB010000006.1"/>
</dbReference>
<feature type="domain" description="RNase III" evidence="17">
    <location>
        <begin position="11"/>
        <end position="140"/>
    </location>
</feature>
<feature type="binding site" evidence="15">
    <location>
        <position position="53"/>
    </location>
    <ligand>
        <name>Mg(2+)</name>
        <dbReference type="ChEBI" id="CHEBI:18420"/>
    </ligand>
</feature>
<keyword evidence="14 15" id="KW-0694">RNA-binding</keyword>
<dbReference type="PANTHER" id="PTHR11207">
    <property type="entry name" value="RIBONUCLEASE III"/>
    <property type="match status" value="1"/>
</dbReference>
<keyword evidence="7 15" id="KW-0507">mRNA processing</keyword>
<keyword evidence="19" id="KW-1185">Reference proteome</keyword>
<keyword evidence="9 15" id="KW-0540">Nuclease</keyword>
<comment type="subcellular location">
    <subcellularLocation>
        <location evidence="2 15">Cytoplasm</location>
    </subcellularLocation>
</comment>
<comment type="catalytic activity">
    <reaction evidence="1 15">
        <text>Endonucleolytic cleavage to 5'-phosphomonoester.</text>
        <dbReference type="EC" id="3.1.26.3"/>
    </reaction>
</comment>
<dbReference type="SMART" id="SM00535">
    <property type="entry name" value="RIBOc"/>
    <property type="match status" value="1"/>
</dbReference>
<dbReference type="InterPro" id="IPR036389">
    <property type="entry name" value="RNase_III_sf"/>
</dbReference>
<organism evidence="18 19">
    <name type="scientific">Negativicoccus succinicivorans</name>
    <dbReference type="NCBI Taxonomy" id="620903"/>
    <lineage>
        <taxon>Bacteria</taxon>
        <taxon>Bacillati</taxon>
        <taxon>Bacillota</taxon>
        <taxon>Negativicutes</taxon>
        <taxon>Veillonellales</taxon>
        <taxon>Veillonellaceae</taxon>
        <taxon>Negativicoccus</taxon>
    </lineage>
</organism>
<feature type="active site" evidence="15">
    <location>
        <position position="57"/>
    </location>
</feature>
<proteinExistence type="inferred from homology"/>
<comment type="cofactor">
    <cofactor evidence="15">
        <name>Mg(2+)</name>
        <dbReference type="ChEBI" id="CHEBI:18420"/>
    </cofactor>
</comment>
<dbReference type="GO" id="GO:0004525">
    <property type="term" value="F:ribonuclease III activity"/>
    <property type="evidence" value="ECO:0007669"/>
    <property type="project" value="UniProtKB-UniRule"/>
</dbReference>
<dbReference type="Proteomes" id="UP000591941">
    <property type="component" value="Unassembled WGS sequence"/>
</dbReference>
<sequence length="242" mass="26888">MTPSEVRRKQIQDFAAAHHIPVRDHSLLSTALTHTSYANEHRQQGIHDNERLEFLGDAVLDLVIGEYLFRKYPAWPEGDLTRAKASAVCEPALASCARKFYLGETLRLGKGEEHTGGRQRASILADAFEAVVGAIYLDTSYETAAEFIMEHLKPYLDLIDSGDYTRDYKTELQEFLQQDGDVDLRYNLLRDEGPDHDKTFYMEVELNGEAVASGVGKSKKAAAQQAAQAALQKLQANGGARS</sequence>
<dbReference type="NCBIfam" id="TIGR02191">
    <property type="entry name" value="RNaseIII"/>
    <property type="match status" value="1"/>
</dbReference>
<name>A0A841R3F9_9FIRM</name>
<evidence type="ECO:0000256" key="10">
    <source>
        <dbReference type="ARBA" id="ARBA00022723"/>
    </source>
</evidence>
<evidence type="ECO:0000259" key="17">
    <source>
        <dbReference type="PROSITE" id="PS50142"/>
    </source>
</evidence>
<reference evidence="18 19" key="1">
    <citation type="submission" date="2020-08" db="EMBL/GenBank/DDBJ databases">
        <title>Genomic Encyclopedia of Type Strains, Phase IV (KMG-IV): sequencing the most valuable type-strain genomes for metagenomic binning, comparative biology and taxonomic classification.</title>
        <authorList>
            <person name="Goeker M."/>
        </authorList>
    </citation>
    <scope>NUCLEOTIDE SEQUENCE [LARGE SCALE GENOMIC DNA]</scope>
    <source>
        <strain evidence="18 19">DSM 21255</strain>
    </source>
</reference>